<evidence type="ECO:0000313" key="1">
    <source>
        <dbReference type="EMBL" id="ETN24183.1"/>
    </source>
</evidence>
<protein>
    <submittedName>
        <fullName evidence="1">Uncharacterized protein</fullName>
    </submittedName>
</protein>
<dbReference type="EMBL" id="KI669561">
    <property type="protein sequence ID" value="ETN24183.1"/>
    <property type="molecule type" value="Genomic_DNA"/>
</dbReference>
<evidence type="ECO:0000313" key="2">
    <source>
        <dbReference type="Proteomes" id="UP000018817"/>
    </source>
</evidence>
<reference evidence="1 2" key="2">
    <citation type="submission" date="2013-11" db="EMBL/GenBank/DDBJ databases">
        <title>The Genome Sequence of Phytophthora parasitica INRA-310.</title>
        <authorList>
            <consortium name="The Broad Institute Genomics Platform"/>
            <person name="Russ C."/>
            <person name="Tyler B."/>
            <person name="Panabieres F."/>
            <person name="Shan W."/>
            <person name="Tripathy S."/>
            <person name="Grunwald N."/>
            <person name="Machado M."/>
            <person name="Johnson C.S."/>
            <person name="Arredondo F."/>
            <person name="Hong C."/>
            <person name="Coffey M."/>
            <person name="Young S.K."/>
            <person name="Zeng Q."/>
            <person name="Gargeya S."/>
            <person name="Fitzgerald M."/>
            <person name="Abouelleil A."/>
            <person name="Alvarado L."/>
            <person name="Chapman S.B."/>
            <person name="Gainer-Dewar J."/>
            <person name="Goldberg J."/>
            <person name="Griggs A."/>
            <person name="Gujja S."/>
            <person name="Hansen M."/>
            <person name="Howarth C."/>
            <person name="Imamovic A."/>
            <person name="Ireland A."/>
            <person name="Larimer J."/>
            <person name="McCowan C."/>
            <person name="Murphy C."/>
            <person name="Pearson M."/>
            <person name="Poon T.W."/>
            <person name="Priest M."/>
            <person name="Roberts A."/>
            <person name="Saif S."/>
            <person name="Shea T."/>
            <person name="Sykes S."/>
            <person name="Wortman J."/>
            <person name="Nusbaum C."/>
            <person name="Birren B."/>
        </authorList>
    </citation>
    <scope>NUCLEOTIDE SEQUENCE [LARGE SCALE GENOMIC DNA]</scope>
    <source>
        <strain evidence="1 2">INRA-310</strain>
    </source>
</reference>
<gene>
    <name evidence="1" type="ORF">PPTG_00613</name>
</gene>
<dbReference type="GeneID" id="20170969"/>
<sequence length="72" mass="8143">MRASKLNDISENWSEKLFLGQADFSPAMGRSRFQKPEGKLTVGEAVQLPEESDRGCWELVAAVEPVPEWKQH</sequence>
<proteinExistence type="predicted"/>
<dbReference type="AlphaFoldDB" id="W2RFG5"/>
<accession>W2RFG5</accession>
<organism evidence="1 2">
    <name type="scientific">Phytophthora nicotianae (strain INRA-310)</name>
    <name type="common">Phytophthora parasitica</name>
    <dbReference type="NCBI Taxonomy" id="761204"/>
    <lineage>
        <taxon>Eukaryota</taxon>
        <taxon>Sar</taxon>
        <taxon>Stramenopiles</taxon>
        <taxon>Oomycota</taxon>
        <taxon>Peronosporomycetes</taxon>
        <taxon>Peronosporales</taxon>
        <taxon>Peronosporaceae</taxon>
        <taxon>Phytophthora</taxon>
    </lineage>
</organism>
<dbReference type="RefSeq" id="XP_008890275.1">
    <property type="nucleotide sequence ID" value="XM_008892027.1"/>
</dbReference>
<reference evidence="2" key="1">
    <citation type="submission" date="2011-12" db="EMBL/GenBank/DDBJ databases">
        <authorList>
            <consortium name="The Broad Institute Genome Sequencing Platform"/>
            <person name="Russ C."/>
            <person name="Tyler B."/>
            <person name="Panabieres F."/>
            <person name="Shan W."/>
            <person name="Tripathy S."/>
            <person name="Grunwald N."/>
            <person name="Machado M."/>
            <person name="Young S.K."/>
            <person name="Zeng Q."/>
            <person name="Gargeya S."/>
            <person name="Fitzgerald M."/>
            <person name="Haas B."/>
            <person name="Abouelleil A."/>
            <person name="Alvarado L."/>
            <person name="Arachchi H.M."/>
            <person name="Berlin A."/>
            <person name="Chapman S.B."/>
            <person name="Gearin G."/>
            <person name="Goldberg J."/>
            <person name="Griggs A."/>
            <person name="Gujja S."/>
            <person name="Hansen M."/>
            <person name="Heiman D."/>
            <person name="Howarth C."/>
            <person name="Larimer J."/>
            <person name="Lui A."/>
            <person name="MacDonald P.J.P."/>
            <person name="McCowen C."/>
            <person name="Montmayeur A."/>
            <person name="Murphy C."/>
            <person name="Neiman D."/>
            <person name="Pearson M."/>
            <person name="Priest M."/>
            <person name="Roberts A."/>
            <person name="Saif S."/>
            <person name="Shea T."/>
            <person name="Sisk P."/>
            <person name="Stolte C."/>
            <person name="Sykes S."/>
            <person name="Wortman J."/>
            <person name="Nusbaum C."/>
            <person name="Birren B."/>
        </authorList>
    </citation>
    <scope>NUCLEOTIDE SEQUENCE [LARGE SCALE GENOMIC DNA]</scope>
    <source>
        <strain evidence="2">INRA-310</strain>
    </source>
</reference>
<dbReference type="Proteomes" id="UP000018817">
    <property type="component" value="Unassembled WGS sequence"/>
</dbReference>
<name>W2RFG5_PHYN3</name>
<dbReference type="VEuPathDB" id="FungiDB:PPTG_00613"/>